<dbReference type="InterPro" id="IPR017456">
    <property type="entry name" value="CTP_synthase_N"/>
</dbReference>
<dbReference type="Pfam" id="PF06418">
    <property type="entry name" value="CTP_synth_N"/>
    <property type="match status" value="1"/>
</dbReference>
<comment type="similarity">
    <text evidence="2">Belongs to the CTP synthase family.</text>
</comment>
<accession>A0A0F7FHA7</accession>
<evidence type="ECO:0000259" key="13">
    <source>
        <dbReference type="Pfam" id="PF06418"/>
    </source>
</evidence>
<dbReference type="InterPro" id="IPR029062">
    <property type="entry name" value="Class_I_gatase-like"/>
</dbReference>
<dbReference type="AlphaFoldDB" id="A0A0F7FHA7"/>
<dbReference type="CDD" id="cd01746">
    <property type="entry name" value="GATase1_CTP_Synthase"/>
    <property type="match status" value="1"/>
</dbReference>
<keyword evidence="6" id="KW-0547">Nucleotide-binding</keyword>
<dbReference type="PROSITE" id="PS51273">
    <property type="entry name" value="GATASE_TYPE_1"/>
    <property type="match status" value="1"/>
</dbReference>
<sequence length="555" mass="61980">MHTRFVFVTGGVVSGLGKGVVTASIGKLFQMRGLRVDVIKADPYLNVDPGTLNPIEHGEVFVCEDVWEFEPAPGYKFRIAEIDQDFGTYERFLDVNMHPSNNITSGQVYLSVILKERAGIYLGRTIQVIPQITDEIKSRIRAVAERSKPDVLIVEVGGTVGDIEAMPFLEAIRQFRLEQPPGTTALVHVTLVPYLSSLGQLKTKPTQHSVKELQSMGLQPDVIIGRSDRELPEDVRKKISLYCNVPPEAVYSDPDLENIYKLPLLLEEQGLGRYLGKILGLPRDPIPGKMKEWIGVSEQFSSFKDEVIVAMPGKYTMIQDSYISINEALNHAGASLGVRVKRIYIEGEEFEKNPGKVEEILGKADGILLTPGFGTRGVDGMIYSARFALERRKPFLGICFGAQLMFIAFMRYVVGLKEAHSTEIDPNTRYPVVHLLPEQKEATLKGGTMRLGAHPVKIRKGSMLYEAYGEELVYERFRHRFHINPAFTGLAEERGLVVSSTDPSGRIVNSIEYPQGGWIVGVQFHPEFKSRPGKPSPVYKAFIKAVLEYKKSRKA</sequence>
<keyword evidence="7" id="KW-0067">ATP-binding</keyword>
<dbReference type="GO" id="GO:0005524">
    <property type="term" value="F:ATP binding"/>
    <property type="evidence" value="ECO:0007669"/>
    <property type="project" value="UniProtKB-KW"/>
</dbReference>
<dbReference type="Gene3D" id="3.40.50.880">
    <property type="match status" value="1"/>
</dbReference>
<dbReference type="GO" id="GO:0044210">
    <property type="term" value="P:'de novo' CTP biosynthetic process"/>
    <property type="evidence" value="ECO:0007669"/>
    <property type="project" value="UniProtKB-UniPathway"/>
</dbReference>
<comment type="catalytic activity">
    <reaction evidence="11">
        <text>UTP + L-glutamine + ATP + H2O = CTP + L-glutamate + ADP + phosphate + 2 H(+)</text>
        <dbReference type="Rhea" id="RHEA:26426"/>
        <dbReference type="ChEBI" id="CHEBI:15377"/>
        <dbReference type="ChEBI" id="CHEBI:15378"/>
        <dbReference type="ChEBI" id="CHEBI:29985"/>
        <dbReference type="ChEBI" id="CHEBI:30616"/>
        <dbReference type="ChEBI" id="CHEBI:37563"/>
        <dbReference type="ChEBI" id="CHEBI:43474"/>
        <dbReference type="ChEBI" id="CHEBI:46398"/>
        <dbReference type="ChEBI" id="CHEBI:58359"/>
        <dbReference type="ChEBI" id="CHEBI:456216"/>
        <dbReference type="EC" id="6.3.4.2"/>
    </reaction>
</comment>
<keyword evidence="9" id="KW-0315">Glutamine amidotransferase</keyword>
<evidence type="ECO:0000256" key="5">
    <source>
        <dbReference type="ARBA" id="ARBA00022723"/>
    </source>
</evidence>
<proteinExistence type="inferred from homology"/>
<evidence type="ECO:0000256" key="6">
    <source>
        <dbReference type="ARBA" id="ARBA00022741"/>
    </source>
</evidence>
<evidence type="ECO:0000256" key="2">
    <source>
        <dbReference type="ARBA" id="ARBA00007533"/>
    </source>
</evidence>
<evidence type="ECO:0000259" key="12">
    <source>
        <dbReference type="Pfam" id="PF00117"/>
    </source>
</evidence>
<dbReference type="InterPro" id="IPR004468">
    <property type="entry name" value="CTP_synthase"/>
</dbReference>
<feature type="domain" description="CTP synthase N-terminal" evidence="13">
    <location>
        <begin position="4"/>
        <end position="280"/>
    </location>
</feature>
<dbReference type="UniPathway" id="UPA00159">
    <property type="reaction ID" value="UER00277"/>
</dbReference>
<name>A0A0F7FHA7_9CREN</name>
<dbReference type="NCBIfam" id="TIGR00337">
    <property type="entry name" value="PyrG"/>
    <property type="match status" value="1"/>
</dbReference>
<dbReference type="KEGG" id="thf:MA03_04040"/>
<dbReference type="GO" id="GO:0019856">
    <property type="term" value="P:pyrimidine nucleobase biosynthetic process"/>
    <property type="evidence" value="ECO:0007669"/>
    <property type="project" value="TreeGrafter"/>
</dbReference>
<dbReference type="PANTHER" id="PTHR11550:SF0">
    <property type="entry name" value="CTP SYNTHASE-RELATED"/>
    <property type="match status" value="1"/>
</dbReference>
<keyword evidence="4" id="KW-0436">Ligase</keyword>
<dbReference type="STRING" id="1550241.MA03_04040"/>
<evidence type="ECO:0000256" key="9">
    <source>
        <dbReference type="ARBA" id="ARBA00022962"/>
    </source>
</evidence>
<dbReference type="GO" id="GO:0046872">
    <property type="term" value="F:metal ion binding"/>
    <property type="evidence" value="ECO:0007669"/>
    <property type="project" value="UniProtKB-KW"/>
</dbReference>
<dbReference type="NCBIfam" id="NF003792">
    <property type="entry name" value="PRK05380.1"/>
    <property type="match status" value="1"/>
</dbReference>
<reference evidence="14 15" key="1">
    <citation type="journal article" date="2015" name="Stand. Genomic Sci.">
        <title>Complete genome sequence of and proposal of Thermofilum uzonense sp. nov. a novel hyperthermophilic crenarchaeon and emended description of the genus Thermofilum.</title>
        <authorList>
            <person name="Toshchakov S.V."/>
            <person name="Korzhenkov A.A."/>
            <person name="Samarov N.I."/>
            <person name="Mazunin I.O."/>
            <person name="Mozhey O.I."/>
            <person name="Shmyr I.S."/>
            <person name="Derbikova K.S."/>
            <person name="Taranov E.A."/>
            <person name="Dominova I.N."/>
            <person name="Bonch-Osmolovskaya E.A."/>
            <person name="Patrushev M.V."/>
            <person name="Podosokorskaya O.A."/>
            <person name="Kublanov I.V."/>
        </authorList>
    </citation>
    <scope>NUCLEOTIDE SEQUENCE [LARGE SCALE GENOMIC DNA]</scope>
    <source>
        <strain evidence="14 15">1807-2</strain>
    </source>
</reference>
<evidence type="ECO:0000256" key="4">
    <source>
        <dbReference type="ARBA" id="ARBA00022598"/>
    </source>
</evidence>
<keyword evidence="5" id="KW-0479">Metal-binding</keyword>
<dbReference type="InterPro" id="IPR027417">
    <property type="entry name" value="P-loop_NTPase"/>
</dbReference>
<dbReference type="GeneID" id="25401373"/>
<dbReference type="Pfam" id="PF00117">
    <property type="entry name" value="GATase"/>
    <property type="match status" value="1"/>
</dbReference>
<dbReference type="SUPFAM" id="SSF52317">
    <property type="entry name" value="Class I glutamine amidotransferase-like"/>
    <property type="match status" value="1"/>
</dbReference>
<evidence type="ECO:0000256" key="7">
    <source>
        <dbReference type="ARBA" id="ARBA00022840"/>
    </source>
</evidence>
<evidence type="ECO:0000256" key="8">
    <source>
        <dbReference type="ARBA" id="ARBA00022842"/>
    </source>
</evidence>
<comment type="pathway">
    <text evidence="1">Pyrimidine metabolism; CTP biosynthesis via de novo pathway; CTP from UDP: step 2/2.</text>
</comment>
<evidence type="ECO:0000256" key="10">
    <source>
        <dbReference type="ARBA" id="ARBA00022975"/>
    </source>
</evidence>
<dbReference type="EMBL" id="CP009961">
    <property type="protein sequence ID" value="AKG38620.1"/>
    <property type="molecule type" value="Genomic_DNA"/>
</dbReference>
<dbReference type="SUPFAM" id="SSF52540">
    <property type="entry name" value="P-loop containing nucleoside triphosphate hydrolases"/>
    <property type="match status" value="1"/>
</dbReference>
<dbReference type="FunFam" id="3.40.50.300:FF:000009">
    <property type="entry name" value="CTP synthase"/>
    <property type="match status" value="1"/>
</dbReference>
<dbReference type="HOGENOM" id="CLU_011675_5_0_2"/>
<organism evidence="14 15">
    <name type="scientific">Infirmifilum uzonense</name>
    <dbReference type="NCBI Taxonomy" id="1550241"/>
    <lineage>
        <taxon>Archaea</taxon>
        <taxon>Thermoproteota</taxon>
        <taxon>Thermoprotei</taxon>
        <taxon>Thermofilales</taxon>
        <taxon>Thermofilaceae</taxon>
        <taxon>Infirmifilum</taxon>
    </lineage>
</organism>
<dbReference type="PATRIC" id="fig|1550241.5.peg.861"/>
<dbReference type="OrthoDB" id="52769at2157"/>
<dbReference type="InterPro" id="IPR033828">
    <property type="entry name" value="GATase1_CTP_Synthase"/>
</dbReference>
<evidence type="ECO:0000256" key="1">
    <source>
        <dbReference type="ARBA" id="ARBA00005171"/>
    </source>
</evidence>
<evidence type="ECO:0000313" key="15">
    <source>
        <dbReference type="Proteomes" id="UP000067434"/>
    </source>
</evidence>
<dbReference type="CDD" id="cd03113">
    <property type="entry name" value="CTPS_N"/>
    <property type="match status" value="1"/>
</dbReference>
<evidence type="ECO:0000256" key="3">
    <source>
        <dbReference type="ARBA" id="ARBA00012291"/>
    </source>
</evidence>
<dbReference type="GO" id="GO:0003883">
    <property type="term" value="F:CTP synthase activity"/>
    <property type="evidence" value="ECO:0007669"/>
    <property type="project" value="UniProtKB-EC"/>
</dbReference>
<dbReference type="RefSeq" id="WP_052884048.1">
    <property type="nucleotide sequence ID" value="NZ_CP009961.1"/>
</dbReference>
<dbReference type="Proteomes" id="UP000067434">
    <property type="component" value="Chromosome"/>
</dbReference>
<evidence type="ECO:0000256" key="11">
    <source>
        <dbReference type="ARBA" id="ARBA00047781"/>
    </source>
</evidence>
<protein>
    <recommendedName>
        <fullName evidence="3">CTP synthase (glutamine hydrolyzing)</fullName>
        <ecNumber evidence="3">6.3.4.2</ecNumber>
    </recommendedName>
</protein>
<feature type="domain" description="Glutamine amidotransferase" evidence="12">
    <location>
        <begin position="318"/>
        <end position="544"/>
    </location>
</feature>
<dbReference type="EC" id="6.3.4.2" evidence="3"/>
<keyword evidence="10" id="KW-0665">Pyrimidine biosynthesis</keyword>
<evidence type="ECO:0000313" key="14">
    <source>
        <dbReference type="EMBL" id="AKG38620.1"/>
    </source>
</evidence>
<keyword evidence="15" id="KW-1185">Reference proteome</keyword>
<dbReference type="Gene3D" id="3.40.50.300">
    <property type="entry name" value="P-loop containing nucleotide triphosphate hydrolases"/>
    <property type="match status" value="1"/>
</dbReference>
<keyword evidence="8" id="KW-0460">Magnesium</keyword>
<dbReference type="InterPro" id="IPR017926">
    <property type="entry name" value="GATASE"/>
</dbReference>
<gene>
    <name evidence="14" type="ORF">MA03_04040</name>
</gene>
<dbReference type="GO" id="GO:0042802">
    <property type="term" value="F:identical protein binding"/>
    <property type="evidence" value="ECO:0007669"/>
    <property type="project" value="TreeGrafter"/>
</dbReference>
<dbReference type="PANTHER" id="PTHR11550">
    <property type="entry name" value="CTP SYNTHASE"/>
    <property type="match status" value="1"/>
</dbReference>